<accession>A0ABN1XVV3</accession>
<protein>
    <submittedName>
        <fullName evidence="2">Uncharacterized protein</fullName>
    </submittedName>
</protein>
<sequence length="327" mass="33733">MPFADTTLRDEYAAAVERVAGRVLDALRGAGDPAAPTRPSAPGATRLTARPTPSTPPTSPTSPTSPTPSTPSVPSVPSVPEGPLLDEGPLSKAVLAAVRVLGPDLFAAPLLAGLPLDGPTADAAAEALETFPMTGASPAPGTTSPQPPAPPETALANAWRDRATARLVELAGRPAPATGPEPVCPPEPTAADWPRWSVAMARLSALALPRLDGPVHDLARLHSLTLSRGVTRSMLRRDYRTAARLARWLAWNESVGGAAHLELGPVLDRIRAVGDGSTRMWLELSITERLPGTGVTTTGTPADPDRPDDRPAPPHGRSGDSPDGAAA</sequence>
<feature type="region of interest" description="Disordered" evidence="1">
    <location>
        <begin position="28"/>
        <end position="84"/>
    </location>
</feature>
<reference evidence="2 3" key="1">
    <citation type="journal article" date="2019" name="Int. J. Syst. Evol. Microbiol.">
        <title>The Global Catalogue of Microorganisms (GCM) 10K type strain sequencing project: providing services to taxonomists for standard genome sequencing and annotation.</title>
        <authorList>
            <consortium name="The Broad Institute Genomics Platform"/>
            <consortium name="The Broad Institute Genome Sequencing Center for Infectious Disease"/>
            <person name="Wu L."/>
            <person name="Ma J."/>
        </authorList>
    </citation>
    <scope>NUCLEOTIDE SEQUENCE [LARGE SCALE GENOMIC DNA]</scope>
    <source>
        <strain evidence="2 3">JCM 12393</strain>
    </source>
</reference>
<feature type="compositionally biased region" description="Low complexity" evidence="1">
    <location>
        <begin position="292"/>
        <end position="302"/>
    </location>
</feature>
<feature type="region of interest" description="Disordered" evidence="1">
    <location>
        <begin position="291"/>
        <end position="327"/>
    </location>
</feature>
<organism evidence="2 3">
    <name type="scientific">Kitasatospora putterlickiae</name>
    <dbReference type="NCBI Taxonomy" id="221725"/>
    <lineage>
        <taxon>Bacteria</taxon>
        <taxon>Bacillati</taxon>
        <taxon>Actinomycetota</taxon>
        <taxon>Actinomycetes</taxon>
        <taxon>Kitasatosporales</taxon>
        <taxon>Streptomycetaceae</taxon>
        <taxon>Kitasatospora</taxon>
    </lineage>
</organism>
<feature type="compositionally biased region" description="Basic and acidic residues" evidence="1">
    <location>
        <begin position="303"/>
        <end position="320"/>
    </location>
</feature>
<feature type="region of interest" description="Disordered" evidence="1">
    <location>
        <begin position="132"/>
        <end position="153"/>
    </location>
</feature>
<name>A0ABN1XVV3_9ACTN</name>
<evidence type="ECO:0000313" key="2">
    <source>
        <dbReference type="EMBL" id="GAA1391542.1"/>
    </source>
</evidence>
<evidence type="ECO:0000313" key="3">
    <source>
        <dbReference type="Proteomes" id="UP001499863"/>
    </source>
</evidence>
<proteinExistence type="predicted"/>
<keyword evidence="3" id="KW-1185">Reference proteome</keyword>
<gene>
    <name evidence="2" type="ORF">GCM10009639_21540</name>
</gene>
<feature type="compositionally biased region" description="Pro residues" evidence="1">
    <location>
        <begin position="53"/>
        <end position="71"/>
    </location>
</feature>
<comment type="caution">
    <text evidence="2">The sequence shown here is derived from an EMBL/GenBank/DDBJ whole genome shotgun (WGS) entry which is preliminary data.</text>
</comment>
<dbReference type="EMBL" id="BAAAKJ010000112">
    <property type="protein sequence ID" value="GAA1391542.1"/>
    <property type="molecule type" value="Genomic_DNA"/>
</dbReference>
<dbReference type="RefSeq" id="WP_344332127.1">
    <property type="nucleotide sequence ID" value="NZ_BAAAKJ010000112.1"/>
</dbReference>
<dbReference type="Proteomes" id="UP001499863">
    <property type="component" value="Unassembled WGS sequence"/>
</dbReference>
<evidence type="ECO:0000256" key="1">
    <source>
        <dbReference type="SAM" id="MobiDB-lite"/>
    </source>
</evidence>